<evidence type="ECO:0000313" key="2">
    <source>
        <dbReference type="Proteomes" id="UP001234297"/>
    </source>
</evidence>
<organism evidence="1 2">
    <name type="scientific">Persea americana</name>
    <name type="common">Avocado</name>
    <dbReference type="NCBI Taxonomy" id="3435"/>
    <lineage>
        <taxon>Eukaryota</taxon>
        <taxon>Viridiplantae</taxon>
        <taxon>Streptophyta</taxon>
        <taxon>Embryophyta</taxon>
        <taxon>Tracheophyta</taxon>
        <taxon>Spermatophyta</taxon>
        <taxon>Magnoliopsida</taxon>
        <taxon>Magnoliidae</taxon>
        <taxon>Laurales</taxon>
        <taxon>Lauraceae</taxon>
        <taxon>Persea</taxon>
    </lineage>
</organism>
<sequence>MTVPVIQEFSHDAIETIKEYLKNLINRPEKRNKFMDIQGWLGHRYDLSFEMLRNAHKFQLDVFVTVKTGVSTNMLVKHHLPTTELIEIFLFLGCQNLSCKSLCLLMTVTARYASHRRAFVAHVGALSV</sequence>
<name>A0ACC2MMF9_PERAE</name>
<proteinExistence type="predicted"/>
<keyword evidence="2" id="KW-1185">Reference proteome</keyword>
<protein>
    <submittedName>
        <fullName evidence="1">Uncharacterized protein</fullName>
    </submittedName>
</protein>
<gene>
    <name evidence="1" type="ORF">MRB53_008567</name>
</gene>
<evidence type="ECO:0000313" key="1">
    <source>
        <dbReference type="EMBL" id="KAJ8646819.1"/>
    </source>
</evidence>
<accession>A0ACC2MMF9</accession>
<reference evidence="1 2" key="1">
    <citation type="journal article" date="2022" name="Hortic Res">
        <title>A haplotype resolved chromosomal level avocado genome allows analysis of novel avocado genes.</title>
        <authorList>
            <person name="Nath O."/>
            <person name="Fletcher S.J."/>
            <person name="Hayward A."/>
            <person name="Shaw L.M."/>
            <person name="Masouleh A.K."/>
            <person name="Furtado A."/>
            <person name="Henry R.J."/>
            <person name="Mitter N."/>
        </authorList>
    </citation>
    <scope>NUCLEOTIDE SEQUENCE [LARGE SCALE GENOMIC DNA]</scope>
    <source>
        <strain evidence="2">cv. Hass</strain>
    </source>
</reference>
<dbReference type="Proteomes" id="UP001234297">
    <property type="component" value="Chromosome 2"/>
</dbReference>
<dbReference type="EMBL" id="CM056810">
    <property type="protein sequence ID" value="KAJ8646819.1"/>
    <property type="molecule type" value="Genomic_DNA"/>
</dbReference>
<comment type="caution">
    <text evidence="1">The sequence shown here is derived from an EMBL/GenBank/DDBJ whole genome shotgun (WGS) entry which is preliminary data.</text>
</comment>